<proteinExistence type="predicted"/>
<accession>A0A921HVR5</accession>
<dbReference type="PANTHER" id="PTHR30204:SF15">
    <property type="entry name" value="BLL5018 PROTEIN"/>
    <property type="match status" value="1"/>
</dbReference>
<feature type="domain" description="HTH merR-type" evidence="2">
    <location>
        <begin position="12"/>
        <end position="82"/>
    </location>
</feature>
<dbReference type="EMBL" id="JACLYZ010000009">
    <property type="protein sequence ID" value="MBM6734747.1"/>
    <property type="molecule type" value="Genomic_DNA"/>
</dbReference>
<dbReference type="PANTHER" id="PTHR30204">
    <property type="entry name" value="REDOX-CYCLING DRUG-SENSING TRANSCRIPTIONAL ACTIVATOR SOXR"/>
    <property type="match status" value="1"/>
</dbReference>
<dbReference type="SMART" id="SM00422">
    <property type="entry name" value="HTH_MERR"/>
    <property type="match status" value="1"/>
</dbReference>
<evidence type="ECO:0000256" key="1">
    <source>
        <dbReference type="ARBA" id="ARBA00023125"/>
    </source>
</evidence>
<dbReference type="OrthoDB" id="9810140at2"/>
<dbReference type="PROSITE" id="PS50937">
    <property type="entry name" value="HTH_MERR_2"/>
    <property type="match status" value="1"/>
</dbReference>
<reference evidence="3" key="2">
    <citation type="journal article" date="2021" name="PeerJ">
        <title>Extensive microbial diversity within the chicken gut microbiome revealed by metagenomics and culture.</title>
        <authorList>
            <person name="Gilroy R."/>
            <person name="Ravi A."/>
            <person name="Getino M."/>
            <person name="Pursley I."/>
            <person name="Horton D.L."/>
            <person name="Alikhan N.F."/>
            <person name="Baker D."/>
            <person name="Gharbi K."/>
            <person name="Hall N."/>
            <person name="Watson M."/>
            <person name="Adriaenssens E.M."/>
            <person name="Foster-Nyarko E."/>
            <person name="Jarju S."/>
            <person name="Secka A."/>
            <person name="Antonio M."/>
            <person name="Oren A."/>
            <person name="Chaudhuri R.R."/>
            <person name="La Ragione R."/>
            <person name="Hildebrand F."/>
            <person name="Pallen M.J."/>
        </authorList>
    </citation>
    <scope>NUCLEOTIDE SEQUENCE</scope>
    <source>
        <strain evidence="3">CHK55-1828</strain>
    </source>
</reference>
<comment type="caution">
    <text evidence="3">The sequence shown here is derived from an EMBL/GenBank/DDBJ whole genome shotgun (WGS) entry which is preliminary data.</text>
</comment>
<dbReference type="SUPFAM" id="SSF46955">
    <property type="entry name" value="Putative DNA-binding domain"/>
    <property type="match status" value="1"/>
</dbReference>
<reference evidence="4 6" key="3">
    <citation type="journal article" date="2021" name="Sci. Rep.">
        <title>The distribution of antibiotic resistance genes in chicken gut microbiota commensals.</title>
        <authorList>
            <person name="Juricova H."/>
            <person name="Matiasovicova J."/>
            <person name="Kubasova T."/>
            <person name="Cejkova D."/>
            <person name="Rychlik I."/>
        </authorList>
    </citation>
    <scope>NUCLEOTIDE SEQUENCE [LARGE SCALE GENOMIC DNA]</scope>
    <source>
        <strain evidence="4 6">An772</strain>
    </source>
</reference>
<keyword evidence="6" id="KW-1185">Reference proteome</keyword>
<dbReference type="CDD" id="cd04765">
    <property type="entry name" value="HTH_MlrA-like_sg2"/>
    <property type="match status" value="1"/>
</dbReference>
<protein>
    <submittedName>
        <fullName evidence="3">MerR family transcriptional regulator</fullName>
    </submittedName>
</protein>
<sequence length="134" mass="15704">MVPNQDKNLKLYYSISEVADMLGVNESLLRYWEKEFPQLCPKKAGRGVRQYRKEDVETAKLIYHLVKERGMTLPGARQRLKDNREATLRNYELVDRLKNIREELVSMRDALDAFTYNDVEALKENIGNLQSSDH</sequence>
<evidence type="ECO:0000313" key="6">
    <source>
        <dbReference type="Proteomes" id="UP000766986"/>
    </source>
</evidence>
<dbReference type="Proteomes" id="UP000766986">
    <property type="component" value="Unassembled WGS sequence"/>
</dbReference>
<evidence type="ECO:0000313" key="3">
    <source>
        <dbReference type="EMBL" id="HJF91939.1"/>
    </source>
</evidence>
<reference evidence="3" key="4">
    <citation type="submission" date="2021-09" db="EMBL/GenBank/DDBJ databases">
        <authorList>
            <person name="Gilroy R."/>
        </authorList>
    </citation>
    <scope>NUCLEOTIDE SEQUENCE</scope>
    <source>
        <strain evidence="3">CHK55-1828</strain>
    </source>
</reference>
<dbReference type="GO" id="GO:0003700">
    <property type="term" value="F:DNA-binding transcription factor activity"/>
    <property type="evidence" value="ECO:0007669"/>
    <property type="project" value="InterPro"/>
</dbReference>
<name>A0A921HVR5_9BACT</name>
<gene>
    <name evidence="4" type="ORF">H7U35_05880</name>
    <name evidence="3" type="ORF">K8W02_06095</name>
</gene>
<dbReference type="AlphaFoldDB" id="A0A921HVR5"/>
<evidence type="ECO:0000313" key="5">
    <source>
        <dbReference type="Proteomes" id="UP000717835"/>
    </source>
</evidence>
<organism evidence="3 5">
    <name type="scientific">Mediterranea massiliensis</name>
    <dbReference type="NCBI Taxonomy" id="1841865"/>
    <lineage>
        <taxon>Bacteria</taxon>
        <taxon>Pseudomonadati</taxon>
        <taxon>Bacteroidota</taxon>
        <taxon>Bacteroidia</taxon>
        <taxon>Bacteroidales</taxon>
        <taxon>Bacteroidaceae</taxon>
        <taxon>Mediterranea</taxon>
    </lineage>
</organism>
<dbReference type="InterPro" id="IPR000551">
    <property type="entry name" value="MerR-type_HTH_dom"/>
</dbReference>
<dbReference type="Pfam" id="PF13411">
    <property type="entry name" value="MerR_1"/>
    <property type="match status" value="1"/>
</dbReference>
<dbReference type="Proteomes" id="UP000717835">
    <property type="component" value="Unassembled WGS sequence"/>
</dbReference>
<dbReference type="RefSeq" id="WP_072544520.1">
    <property type="nucleotide sequence ID" value="NZ_CALUIP010000016.1"/>
</dbReference>
<evidence type="ECO:0000259" key="2">
    <source>
        <dbReference type="PROSITE" id="PS50937"/>
    </source>
</evidence>
<reference evidence="4" key="1">
    <citation type="submission" date="2020-08" db="EMBL/GenBank/DDBJ databases">
        <authorList>
            <person name="Cejkova D."/>
            <person name="Kubasova T."/>
            <person name="Jahodarova E."/>
            <person name="Rychlik I."/>
        </authorList>
    </citation>
    <scope>NUCLEOTIDE SEQUENCE</scope>
    <source>
        <strain evidence="4">An772</strain>
    </source>
</reference>
<dbReference type="InterPro" id="IPR047057">
    <property type="entry name" value="MerR_fam"/>
</dbReference>
<dbReference type="EMBL" id="DYVX01000050">
    <property type="protein sequence ID" value="HJF91939.1"/>
    <property type="molecule type" value="Genomic_DNA"/>
</dbReference>
<dbReference type="InterPro" id="IPR009061">
    <property type="entry name" value="DNA-bd_dom_put_sf"/>
</dbReference>
<keyword evidence="1" id="KW-0238">DNA-binding</keyword>
<dbReference type="Gene3D" id="1.10.1660.10">
    <property type="match status" value="1"/>
</dbReference>
<dbReference type="GO" id="GO:0003677">
    <property type="term" value="F:DNA binding"/>
    <property type="evidence" value="ECO:0007669"/>
    <property type="project" value="UniProtKB-KW"/>
</dbReference>
<evidence type="ECO:0000313" key="4">
    <source>
        <dbReference type="EMBL" id="MBM6734747.1"/>
    </source>
</evidence>